<dbReference type="EMBL" id="LJGU01000089">
    <property type="protein sequence ID" value="OEV06039.1"/>
    <property type="molecule type" value="Genomic_DNA"/>
</dbReference>
<evidence type="ECO:0000313" key="11">
    <source>
        <dbReference type="Proteomes" id="UP000176101"/>
    </source>
</evidence>
<gene>
    <name evidence="10" type="ORF">AN216_00780</name>
</gene>
<dbReference type="InterPro" id="IPR000719">
    <property type="entry name" value="Prot_kinase_dom"/>
</dbReference>
<dbReference type="InterPro" id="IPR017441">
    <property type="entry name" value="Protein_kinase_ATP_BS"/>
</dbReference>
<evidence type="ECO:0000256" key="1">
    <source>
        <dbReference type="ARBA" id="ARBA00010062"/>
    </source>
</evidence>
<sequence length="762" mass="81451">MRPLRRGDPDSIGGYRLLRRLGAGGMGVVYLARSPGGAPVALKVIHAEHAADPGFRTRFRREVAAASRLSGRWLVPIVAAAPEEREPWLATDFVPGPALAEAVGSWPLPVATVRLLGARLAEALAEVHAAGLVHRDVKPGNVLLALDGPRLIDFGIARLSGATALTESGAMIGTPGYLPPEQMPTRGGELGPRSDVFALGAVLAYAVTGRHPFGSGLAAAVLYRTVHEEPDLDGVPTDLLSLLVACLAKDPADRPEAREVHEALRPRARDGRARPDPRVAVPDTEANWLPGALTRLVAERSAAVLTLPDPPTAEPDRATGRQREQRHEASDDARELNGPDRPNTTAPPAPPADRAPAPSTDAKPPARRRLLRLASAVGACVVGGGVVAWAAPRLTERGAGPGSGLPRHLIGLHADLTGPERDAGRAQERGIRLALADHNARADRPFDLALRVRDDRGEERRAERVADDHAADPEVLAVIGPTGRTGTKAVIARYQKSLLPLVSVSCDASFSARQEEVFVQLRQDETGLEVPLLHYLNNVSRARRTAVLDDQATGRVSDRAAETLTRLLHGTPTAHSVAADSADFGPIAAAVRAAASDAVVYCGDSPSRAARCARALSEAGFRGTRLARQPVLQREFLAEAGEASEGWLISTTYADPAELPKAAEFVAAYRARFERRDIPPYAVEGYDAVRYVARTMRDLAARGVERGALVGQLRDVTYEGLSRTIEFQSTTNELVPTNGLFLHRVEDGAARFLGRYDEVREA</sequence>
<keyword evidence="2" id="KW-0808">Transferase</keyword>
<protein>
    <recommendedName>
        <fullName evidence="9">Protein kinase domain-containing protein</fullName>
    </recommendedName>
</protein>
<evidence type="ECO:0000256" key="6">
    <source>
        <dbReference type="ARBA" id="ARBA00022840"/>
    </source>
</evidence>
<evidence type="ECO:0000256" key="4">
    <source>
        <dbReference type="ARBA" id="ARBA00022741"/>
    </source>
</evidence>
<dbReference type="PANTHER" id="PTHR43289">
    <property type="entry name" value="MITOGEN-ACTIVATED PROTEIN KINASE KINASE KINASE 20-RELATED"/>
    <property type="match status" value="1"/>
</dbReference>
<evidence type="ECO:0000256" key="3">
    <source>
        <dbReference type="ARBA" id="ARBA00022729"/>
    </source>
</evidence>
<reference evidence="10 11" key="1">
    <citation type="journal article" date="2016" name="Front. Microbiol.">
        <title>Comparative Genomics Analysis of Streptomyces Species Reveals Their Adaptation to the Marine Environment and Their Diversity at the Genomic Level.</title>
        <authorList>
            <person name="Tian X."/>
            <person name="Zhang Z."/>
            <person name="Yang T."/>
            <person name="Chen M."/>
            <person name="Li J."/>
            <person name="Chen F."/>
            <person name="Yang J."/>
            <person name="Li W."/>
            <person name="Zhang B."/>
            <person name="Zhang Z."/>
            <person name="Wu J."/>
            <person name="Zhang C."/>
            <person name="Long L."/>
            <person name="Xiao J."/>
        </authorList>
    </citation>
    <scope>NUCLEOTIDE SEQUENCE [LARGE SCALE GENOMIC DNA]</scope>
    <source>
        <strain evidence="10 11">SCSIO 02100</strain>
    </source>
</reference>
<feature type="region of interest" description="Disordered" evidence="8">
    <location>
        <begin position="304"/>
        <end position="365"/>
    </location>
</feature>
<dbReference type="OrthoDB" id="9762169at2"/>
<dbReference type="CDD" id="cd14014">
    <property type="entry name" value="STKc_PknB_like"/>
    <property type="match status" value="1"/>
</dbReference>
<feature type="compositionally biased region" description="Basic and acidic residues" evidence="8">
    <location>
        <begin position="314"/>
        <end position="338"/>
    </location>
</feature>
<feature type="binding site" evidence="7">
    <location>
        <position position="43"/>
    </location>
    <ligand>
        <name>ATP</name>
        <dbReference type="ChEBI" id="CHEBI:30616"/>
    </ligand>
</feature>
<dbReference type="STRING" id="1075402.AN216_00780"/>
<keyword evidence="3" id="KW-0732">Signal</keyword>
<dbReference type="SMART" id="SM00220">
    <property type="entry name" value="S_TKc"/>
    <property type="match status" value="1"/>
</dbReference>
<dbReference type="PATRIC" id="fig|1075402.3.peg.158"/>
<dbReference type="SUPFAM" id="SSF56112">
    <property type="entry name" value="Protein kinase-like (PK-like)"/>
    <property type="match status" value="1"/>
</dbReference>
<dbReference type="Pfam" id="PF13458">
    <property type="entry name" value="Peripla_BP_6"/>
    <property type="match status" value="1"/>
</dbReference>
<dbReference type="PROSITE" id="PS00108">
    <property type="entry name" value="PROTEIN_KINASE_ST"/>
    <property type="match status" value="1"/>
</dbReference>
<dbReference type="SUPFAM" id="SSF53822">
    <property type="entry name" value="Periplasmic binding protein-like I"/>
    <property type="match status" value="1"/>
</dbReference>
<dbReference type="RefSeq" id="WP_070194598.1">
    <property type="nucleotide sequence ID" value="NZ_LJGU01000089.1"/>
</dbReference>
<dbReference type="PROSITE" id="PS50011">
    <property type="entry name" value="PROTEIN_KINASE_DOM"/>
    <property type="match status" value="1"/>
</dbReference>
<dbReference type="Gene3D" id="1.10.510.10">
    <property type="entry name" value="Transferase(Phosphotransferase) domain 1"/>
    <property type="match status" value="1"/>
</dbReference>
<keyword evidence="4 7" id="KW-0547">Nucleotide-binding</keyword>
<dbReference type="Gene3D" id="3.30.200.20">
    <property type="entry name" value="Phosphorylase Kinase, domain 1"/>
    <property type="match status" value="1"/>
</dbReference>
<comment type="similarity">
    <text evidence="1">Belongs to the leucine-binding protein family.</text>
</comment>
<dbReference type="AlphaFoldDB" id="A0A1E7KQ22"/>
<dbReference type="InterPro" id="IPR028082">
    <property type="entry name" value="Peripla_BP_I"/>
</dbReference>
<evidence type="ECO:0000256" key="8">
    <source>
        <dbReference type="SAM" id="MobiDB-lite"/>
    </source>
</evidence>
<keyword evidence="5" id="KW-0418">Kinase</keyword>
<comment type="caution">
    <text evidence="10">The sequence shown here is derived from an EMBL/GenBank/DDBJ whole genome shotgun (WGS) entry which is preliminary data.</text>
</comment>
<evidence type="ECO:0000256" key="7">
    <source>
        <dbReference type="PROSITE-ProRule" id="PRU10141"/>
    </source>
</evidence>
<name>A0A1E7KQ22_9ACTN</name>
<proteinExistence type="inferred from homology"/>
<dbReference type="PROSITE" id="PS00107">
    <property type="entry name" value="PROTEIN_KINASE_ATP"/>
    <property type="match status" value="1"/>
</dbReference>
<organism evidence="10 11">
    <name type="scientific">Streptomyces oceani</name>
    <dbReference type="NCBI Taxonomy" id="1075402"/>
    <lineage>
        <taxon>Bacteria</taxon>
        <taxon>Bacillati</taxon>
        <taxon>Actinomycetota</taxon>
        <taxon>Actinomycetes</taxon>
        <taxon>Kitasatosporales</taxon>
        <taxon>Streptomycetaceae</taxon>
        <taxon>Streptomyces</taxon>
    </lineage>
</organism>
<feature type="domain" description="Protein kinase" evidence="9">
    <location>
        <begin position="15"/>
        <end position="264"/>
    </location>
</feature>
<feature type="compositionally biased region" description="Basic and acidic residues" evidence="8">
    <location>
        <begin position="251"/>
        <end position="277"/>
    </location>
</feature>
<dbReference type="GO" id="GO:0004674">
    <property type="term" value="F:protein serine/threonine kinase activity"/>
    <property type="evidence" value="ECO:0007669"/>
    <property type="project" value="TreeGrafter"/>
</dbReference>
<dbReference type="InterPro" id="IPR028081">
    <property type="entry name" value="Leu-bd"/>
</dbReference>
<dbReference type="GO" id="GO:0005524">
    <property type="term" value="F:ATP binding"/>
    <property type="evidence" value="ECO:0007669"/>
    <property type="project" value="UniProtKB-UniRule"/>
</dbReference>
<dbReference type="InterPro" id="IPR011009">
    <property type="entry name" value="Kinase-like_dom_sf"/>
</dbReference>
<evidence type="ECO:0000259" key="9">
    <source>
        <dbReference type="PROSITE" id="PS50011"/>
    </source>
</evidence>
<keyword evidence="6 7" id="KW-0067">ATP-binding</keyword>
<evidence type="ECO:0000256" key="5">
    <source>
        <dbReference type="ARBA" id="ARBA00022777"/>
    </source>
</evidence>
<feature type="region of interest" description="Disordered" evidence="8">
    <location>
        <begin position="251"/>
        <end position="285"/>
    </location>
</feature>
<dbReference type="Gene3D" id="3.40.50.2300">
    <property type="match status" value="2"/>
</dbReference>
<dbReference type="Pfam" id="PF00069">
    <property type="entry name" value="Pkinase"/>
    <property type="match status" value="1"/>
</dbReference>
<evidence type="ECO:0000313" key="10">
    <source>
        <dbReference type="EMBL" id="OEV06039.1"/>
    </source>
</evidence>
<dbReference type="PANTHER" id="PTHR43289:SF34">
    <property type="entry name" value="SERINE_THREONINE-PROTEIN KINASE YBDM-RELATED"/>
    <property type="match status" value="1"/>
</dbReference>
<accession>A0A1E7KQ22</accession>
<dbReference type="InterPro" id="IPR008271">
    <property type="entry name" value="Ser/Thr_kinase_AS"/>
</dbReference>
<keyword evidence="11" id="KW-1185">Reference proteome</keyword>
<evidence type="ECO:0000256" key="2">
    <source>
        <dbReference type="ARBA" id="ARBA00022679"/>
    </source>
</evidence>
<dbReference type="Proteomes" id="UP000176101">
    <property type="component" value="Unassembled WGS sequence"/>
</dbReference>